<dbReference type="Proteomes" id="UP000664601">
    <property type="component" value="Unassembled WGS sequence"/>
</dbReference>
<protein>
    <submittedName>
        <fullName evidence="1">Uncharacterized protein</fullName>
    </submittedName>
</protein>
<evidence type="ECO:0000313" key="1">
    <source>
        <dbReference type="EMBL" id="MBO1306930.1"/>
    </source>
</evidence>
<accession>A0ABS3LCW5</accession>
<name>A0ABS3LCW5_9ENTE</name>
<comment type="caution">
    <text evidence="1">The sequence shown here is derived from an EMBL/GenBank/DDBJ whole genome shotgun (WGS) entry which is preliminary data.</text>
</comment>
<sequence length="71" mass="8156">MQKVTGIYFTHPLDLSNVQAFQVDVPHDTLYGKGQSVPECNQHVLKEIASKYQHSLEDLHTFFVIENLREA</sequence>
<keyword evidence="2" id="KW-1185">Reference proteome</keyword>
<organism evidence="1 2">
    <name type="scientific">Candidatus Enterococcus moelleringii</name>
    <dbReference type="NCBI Taxonomy" id="2815325"/>
    <lineage>
        <taxon>Bacteria</taxon>
        <taxon>Bacillati</taxon>
        <taxon>Bacillota</taxon>
        <taxon>Bacilli</taxon>
        <taxon>Lactobacillales</taxon>
        <taxon>Enterococcaceae</taxon>
        <taxon>Enterococcus</taxon>
    </lineage>
</organism>
<gene>
    <name evidence="1" type="ORF">JZO70_12200</name>
</gene>
<reference evidence="1 2" key="1">
    <citation type="submission" date="2021-03" db="EMBL/GenBank/DDBJ databases">
        <title>Enterococcal diversity collection.</title>
        <authorList>
            <person name="Gilmore M.S."/>
            <person name="Schwartzman J."/>
            <person name="Van Tyne D."/>
            <person name="Martin M."/>
            <person name="Earl A.M."/>
            <person name="Manson A.L."/>
            <person name="Straub T."/>
            <person name="Salamzade R."/>
            <person name="Saavedra J."/>
            <person name="Lebreton F."/>
            <person name="Prichula J."/>
            <person name="Schaufler K."/>
            <person name="Gaca A."/>
            <person name="Sgardioli B."/>
            <person name="Wagenaar J."/>
            <person name="Strong T."/>
        </authorList>
    </citation>
    <scope>NUCLEOTIDE SEQUENCE [LARGE SCALE GENOMIC DNA]</scope>
    <source>
        <strain evidence="1 2">669A</strain>
    </source>
</reference>
<dbReference type="RefSeq" id="WP_207673847.1">
    <property type="nucleotide sequence ID" value="NZ_JAFREM010000018.1"/>
</dbReference>
<proteinExistence type="predicted"/>
<dbReference type="EMBL" id="JAFREM010000018">
    <property type="protein sequence ID" value="MBO1306930.1"/>
    <property type="molecule type" value="Genomic_DNA"/>
</dbReference>
<evidence type="ECO:0000313" key="2">
    <source>
        <dbReference type="Proteomes" id="UP000664601"/>
    </source>
</evidence>